<reference evidence="2 3" key="1">
    <citation type="journal article" date="2018" name="Sci. Rep.">
        <title>Genomic signatures of local adaptation to the degree of environmental predictability in rotifers.</title>
        <authorList>
            <person name="Franch-Gras L."/>
            <person name="Hahn C."/>
            <person name="Garcia-Roger E.M."/>
            <person name="Carmona M.J."/>
            <person name="Serra M."/>
            <person name="Gomez A."/>
        </authorList>
    </citation>
    <scope>NUCLEOTIDE SEQUENCE [LARGE SCALE GENOMIC DNA]</scope>
    <source>
        <strain evidence="2">HYR1</strain>
    </source>
</reference>
<dbReference type="PANTHER" id="PTHR47163:SF2">
    <property type="entry name" value="SI:DKEY-17M8.2"/>
    <property type="match status" value="1"/>
</dbReference>
<organism evidence="2 3">
    <name type="scientific">Brachionus plicatilis</name>
    <name type="common">Marine rotifer</name>
    <name type="synonym">Brachionus muelleri</name>
    <dbReference type="NCBI Taxonomy" id="10195"/>
    <lineage>
        <taxon>Eukaryota</taxon>
        <taxon>Metazoa</taxon>
        <taxon>Spiralia</taxon>
        <taxon>Gnathifera</taxon>
        <taxon>Rotifera</taxon>
        <taxon>Eurotatoria</taxon>
        <taxon>Monogononta</taxon>
        <taxon>Pseudotrocha</taxon>
        <taxon>Ploima</taxon>
        <taxon>Brachionidae</taxon>
        <taxon>Brachionus</taxon>
    </lineage>
</organism>
<evidence type="ECO:0000313" key="3">
    <source>
        <dbReference type="Proteomes" id="UP000276133"/>
    </source>
</evidence>
<evidence type="ECO:0000259" key="1">
    <source>
        <dbReference type="SMART" id="SM01126"/>
    </source>
</evidence>
<proteinExistence type="predicted"/>
<dbReference type="AlphaFoldDB" id="A0A3M7PPQ2"/>
<protein>
    <submittedName>
        <fullName evidence="2">ISXO2-like domain-containing</fullName>
    </submittedName>
</protein>
<dbReference type="Proteomes" id="UP000276133">
    <property type="component" value="Unassembled WGS sequence"/>
</dbReference>
<keyword evidence="3" id="KW-1185">Reference proteome</keyword>
<accession>A0A3M7PPQ2</accession>
<dbReference type="PANTHER" id="PTHR47163">
    <property type="entry name" value="DDE_TNP_IS1595 DOMAIN-CONTAINING PROTEIN"/>
    <property type="match status" value="1"/>
</dbReference>
<gene>
    <name evidence="2" type="ORF">BpHYR1_039959</name>
</gene>
<dbReference type="EMBL" id="REGN01009623">
    <property type="protein sequence ID" value="RNA00725.1"/>
    <property type="molecule type" value="Genomic_DNA"/>
</dbReference>
<dbReference type="InterPro" id="IPR024445">
    <property type="entry name" value="Tnp_ISXO2-like"/>
</dbReference>
<dbReference type="SMART" id="SM01126">
    <property type="entry name" value="DDE_Tnp_IS1595"/>
    <property type="match status" value="1"/>
</dbReference>
<sequence>MEKENDEKNFFNKLSSKIVLAIIKCWGAQITIAKTVDQIKLHLEHEVHRNTVALLFFRLRQLCPVDIDKKNHKLGGEGKIVEIDESLYAKVKHSKGKDLKRPQICSFGLAERKNSALNENGKGYFEVVPKREAQTLLEIIYNKDYTQLTVNHTYNFLDPNTGACTNRIESLWNSSKYRFKDMRSSKRSEIQSYLMNSLGDSIII</sequence>
<comment type="caution">
    <text evidence="2">The sequence shown here is derived from an EMBL/GenBank/DDBJ whole genome shotgun (WGS) entry which is preliminary data.</text>
</comment>
<evidence type="ECO:0000313" key="2">
    <source>
        <dbReference type="EMBL" id="RNA00725.1"/>
    </source>
</evidence>
<dbReference type="InterPro" id="IPR053164">
    <property type="entry name" value="IS1016-like_transposase"/>
</dbReference>
<feature type="domain" description="ISXO2-like transposase" evidence="1">
    <location>
        <begin position="73"/>
        <end position="196"/>
    </location>
</feature>
<dbReference type="OrthoDB" id="10052789at2759"/>
<name>A0A3M7PPQ2_BRAPC</name>